<dbReference type="STRING" id="292462.AWC05_17310"/>
<dbReference type="EMBL" id="LQOV01000008">
    <property type="protein sequence ID" value="ORV54363.1"/>
    <property type="molecule type" value="Genomic_DNA"/>
</dbReference>
<protein>
    <recommendedName>
        <fullName evidence="3">TetR family transcriptional regulator</fullName>
    </recommendedName>
</protein>
<accession>A0A1X1UBZ9</accession>
<dbReference type="Gene3D" id="1.10.357.10">
    <property type="entry name" value="Tetracycline Repressor, domain 2"/>
    <property type="match status" value="1"/>
</dbReference>
<reference evidence="1 2" key="1">
    <citation type="submission" date="2016-01" db="EMBL/GenBank/DDBJ databases">
        <title>The new phylogeny of the genus Mycobacterium.</title>
        <authorList>
            <person name="Tarcisio F."/>
            <person name="Conor M."/>
            <person name="Antonella G."/>
            <person name="Elisabetta G."/>
            <person name="Giulia F.S."/>
            <person name="Sara T."/>
            <person name="Anna F."/>
            <person name="Clotilde B."/>
            <person name="Roberto B."/>
            <person name="Veronica D.S."/>
            <person name="Fabio R."/>
            <person name="Monica P."/>
            <person name="Olivier J."/>
            <person name="Enrico T."/>
            <person name="Nicola S."/>
        </authorList>
    </citation>
    <scope>NUCLEOTIDE SEQUENCE [LARGE SCALE GENOMIC DNA]</scope>
    <source>
        <strain evidence="1 2">DSM 44852</strain>
    </source>
</reference>
<name>A0A1X1UBZ9_MYCFL</name>
<keyword evidence="2" id="KW-1185">Reference proteome</keyword>
<sequence length="161" mass="18275">MLYRYFPSKSQLFEEAVLRPFEDFVAHLVDDWRQTSVSVLSTGDLIAGFTRSLYDFTVRHRGLIMALLAADAHSEDPMTETKMSFAQTIHTVVGRALDDAAHRGWADIDVEVAAPATMAMIISTALLDDWLFPQSERPKRERILNEMIRYEIRAITGENSP</sequence>
<evidence type="ECO:0000313" key="2">
    <source>
        <dbReference type="Proteomes" id="UP000193010"/>
    </source>
</evidence>
<gene>
    <name evidence="1" type="ORF">AWC05_17310</name>
</gene>
<comment type="caution">
    <text evidence="1">The sequence shown here is derived from an EMBL/GenBank/DDBJ whole genome shotgun (WGS) entry which is preliminary data.</text>
</comment>
<dbReference type="Proteomes" id="UP000193010">
    <property type="component" value="Unassembled WGS sequence"/>
</dbReference>
<proteinExistence type="predicted"/>
<organism evidence="1 2">
    <name type="scientific">Mycobacterium florentinum</name>
    <dbReference type="NCBI Taxonomy" id="292462"/>
    <lineage>
        <taxon>Bacteria</taxon>
        <taxon>Bacillati</taxon>
        <taxon>Actinomycetota</taxon>
        <taxon>Actinomycetes</taxon>
        <taxon>Mycobacteriales</taxon>
        <taxon>Mycobacteriaceae</taxon>
        <taxon>Mycobacterium</taxon>
        <taxon>Mycobacterium simiae complex</taxon>
    </lineage>
</organism>
<dbReference type="AlphaFoldDB" id="A0A1X1UBZ9"/>
<evidence type="ECO:0008006" key="3">
    <source>
        <dbReference type="Google" id="ProtNLM"/>
    </source>
</evidence>
<evidence type="ECO:0000313" key="1">
    <source>
        <dbReference type="EMBL" id="ORV54363.1"/>
    </source>
</evidence>